<dbReference type="InParanoid" id="A0A1D2VGC9"/>
<dbReference type="RefSeq" id="XP_020046949.1">
    <property type="nucleotide sequence ID" value="XM_020191806.1"/>
</dbReference>
<dbReference type="AlphaFoldDB" id="A0A1D2VGC9"/>
<dbReference type="Proteomes" id="UP000095038">
    <property type="component" value="Unassembled WGS sequence"/>
</dbReference>
<name>A0A1D2VGC9_9ASCO</name>
<protein>
    <submittedName>
        <fullName evidence="1">Uncharacterized protein</fullName>
    </submittedName>
</protein>
<proteinExistence type="predicted"/>
<evidence type="ECO:0000313" key="1">
    <source>
        <dbReference type="EMBL" id="ODV60642.1"/>
    </source>
</evidence>
<gene>
    <name evidence="1" type="ORF">ASCRUDRAFT_70539</name>
</gene>
<organism evidence="1 2">
    <name type="scientific">Ascoidea rubescens DSM 1968</name>
    <dbReference type="NCBI Taxonomy" id="1344418"/>
    <lineage>
        <taxon>Eukaryota</taxon>
        <taxon>Fungi</taxon>
        <taxon>Dikarya</taxon>
        <taxon>Ascomycota</taxon>
        <taxon>Saccharomycotina</taxon>
        <taxon>Saccharomycetes</taxon>
        <taxon>Ascoideaceae</taxon>
        <taxon>Ascoidea</taxon>
    </lineage>
</organism>
<dbReference type="EMBL" id="KV454481">
    <property type="protein sequence ID" value="ODV60642.1"/>
    <property type="molecule type" value="Genomic_DNA"/>
</dbReference>
<evidence type="ECO:0000313" key="2">
    <source>
        <dbReference type="Proteomes" id="UP000095038"/>
    </source>
</evidence>
<accession>A0A1D2VGC9</accession>
<dbReference type="GeneID" id="30965442"/>
<reference evidence="2" key="1">
    <citation type="submission" date="2016-05" db="EMBL/GenBank/DDBJ databases">
        <title>Comparative genomics of biotechnologically important yeasts.</title>
        <authorList>
            <consortium name="DOE Joint Genome Institute"/>
            <person name="Riley R."/>
            <person name="Haridas S."/>
            <person name="Wolfe K.H."/>
            <person name="Lopes M.R."/>
            <person name="Hittinger C.T."/>
            <person name="Goker M."/>
            <person name="Salamov A."/>
            <person name="Wisecaver J."/>
            <person name="Long T.M."/>
            <person name="Aerts A.L."/>
            <person name="Barry K."/>
            <person name="Choi C."/>
            <person name="Clum A."/>
            <person name="Coughlan A.Y."/>
            <person name="Deshpande S."/>
            <person name="Douglass A.P."/>
            <person name="Hanson S.J."/>
            <person name="Klenk H.-P."/>
            <person name="Labutti K."/>
            <person name="Lapidus A."/>
            <person name="Lindquist E."/>
            <person name="Lipzen A."/>
            <person name="Meier-Kolthoff J.P."/>
            <person name="Ohm R.A."/>
            <person name="Otillar R.P."/>
            <person name="Pangilinan J."/>
            <person name="Peng Y."/>
            <person name="Rokas A."/>
            <person name="Rosa C.A."/>
            <person name="Scheuner C."/>
            <person name="Sibirny A.A."/>
            <person name="Slot J.C."/>
            <person name="Stielow J.B."/>
            <person name="Sun H."/>
            <person name="Kurtzman C.P."/>
            <person name="Blackwell M."/>
            <person name="Grigoriev I.V."/>
            <person name="Jeffries T.W."/>
        </authorList>
    </citation>
    <scope>NUCLEOTIDE SEQUENCE [LARGE SCALE GENOMIC DNA]</scope>
    <source>
        <strain evidence="2">DSM 1968</strain>
    </source>
</reference>
<sequence length="102" mass="11478">MGAIPVSCVEAAISMSRTIIFGKWENILSNICDYNNLLKEFYCNILNVAMLTKLPRLSLHRITFRNEKVLANQFSDAELAATSNLTAIGCVGLEQFKKPRRK</sequence>
<keyword evidence="2" id="KW-1185">Reference proteome</keyword>